<gene>
    <name evidence="1" type="ORF">K443DRAFT_682358</name>
</gene>
<proteinExistence type="predicted"/>
<dbReference type="EMBL" id="KN838723">
    <property type="protein sequence ID" value="KIJ96408.1"/>
    <property type="molecule type" value="Genomic_DNA"/>
</dbReference>
<evidence type="ECO:0000313" key="1">
    <source>
        <dbReference type="EMBL" id="KIJ96408.1"/>
    </source>
</evidence>
<reference evidence="1 2" key="1">
    <citation type="submission" date="2014-04" db="EMBL/GenBank/DDBJ databases">
        <authorList>
            <consortium name="DOE Joint Genome Institute"/>
            <person name="Kuo A."/>
            <person name="Kohler A."/>
            <person name="Nagy L.G."/>
            <person name="Floudas D."/>
            <person name="Copeland A."/>
            <person name="Barry K.W."/>
            <person name="Cichocki N."/>
            <person name="Veneault-Fourrey C."/>
            <person name="LaButti K."/>
            <person name="Lindquist E.A."/>
            <person name="Lipzen A."/>
            <person name="Lundell T."/>
            <person name="Morin E."/>
            <person name="Murat C."/>
            <person name="Sun H."/>
            <person name="Tunlid A."/>
            <person name="Henrissat B."/>
            <person name="Grigoriev I.V."/>
            <person name="Hibbett D.S."/>
            <person name="Martin F."/>
            <person name="Nordberg H.P."/>
            <person name="Cantor M.N."/>
            <person name="Hua S.X."/>
        </authorList>
    </citation>
    <scope>NUCLEOTIDE SEQUENCE [LARGE SCALE GENOMIC DNA]</scope>
    <source>
        <strain evidence="1 2">LaAM-08-1</strain>
    </source>
</reference>
<organism evidence="1 2">
    <name type="scientific">Laccaria amethystina LaAM-08-1</name>
    <dbReference type="NCBI Taxonomy" id="1095629"/>
    <lineage>
        <taxon>Eukaryota</taxon>
        <taxon>Fungi</taxon>
        <taxon>Dikarya</taxon>
        <taxon>Basidiomycota</taxon>
        <taxon>Agaricomycotina</taxon>
        <taxon>Agaricomycetes</taxon>
        <taxon>Agaricomycetidae</taxon>
        <taxon>Agaricales</taxon>
        <taxon>Agaricineae</taxon>
        <taxon>Hydnangiaceae</taxon>
        <taxon>Laccaria</taxon>
    </lineage>
</organism>
<sequence length="53" mass="5999">MTSTDCRIKFKLDGIYAQSLEIKMMHAISSIVPVKSFNCSPGLLHRISLELKF</sequence>
<reference evidence="2" key="2">
    <citation type="submission" date="2015-01" db="EMBL/GenBank/DDBJ databases">
        <title>Evolutionary Origins and Diversification of the Mycorrhizal Mutualists.</title>
        <authorList>
            <consortium name="DOE Joint Genome Institute"/>
            <consortium name="Mycorrhizal Genomics Consortium"/>
            <person name="Kohler A."/>
            <person name="Kuo A."/>
            <person name="Nagy L.G."/>
            <person name="Floudas D."/>
            <person name="Copeland A."/>
            <person name="Barry K.W."/>
            <person name="Cichocki N."/>
            <person name="Veneault-Fourrey C."/>
            <person name="LaButti K."/>
            <person name="Lindquist E.A."/>
            <person name="Lipzen A."/>
            <person name="Lundell T."/>
            <person name="Morin E."/>
            <person name="Murat C."/>
            <person name="Riley R."/>
            <person name="Ohm R."/>
            <person name="Sun H."/>
            <person name="Tunlid A."/>
            <person name="Henrissat B."/>
            <person name="Grigoriev I.V."/>
            <person name="Hibbett D.S."/>
            <person name="Martin F."/>
        </authorList>
    </citation>
    <scope>NUCLEOTIDE SEQUENCE [LARGE SCALE GENOMIC DNA]</scope>
    <source>
        <strain evidence="2">LaAM-08-1</strain>
    </source>
</reference>
<dbReference type="AlphaFoldDB" id="A0A0C9X576"/>
<dbReference type="Proteomes" id="UP000054477">
    <property type="component" value="Unassembled WGS sequence"/>
</dbReference>
<dbReference type="HOGENOM" id="CLU_3069027_0_0_1"/>
<protein>
    <submittedName>
        <fullName evidence="1">Uncharacterized protein</fullName>
    </submittedName>
</protein>
<keyword evidence="2" id="KW-1185">Reference proteome</keyword>
<name>A0A0C9X576_9AGAR</name>
<evidence type="ECO:0000313" key="2">
    <source>
        <dbReference type="Proteomes" id="UP000054477"/>
    </source>
</evidence>
<accession>A0A0C9X576</accession>